<name>A0AAN8JA02_PATCE</name>
<dbReference type="EMBL" id="JAZGQO010000011">
    <property type="protein sequence ID" value="KAK6172266.1"/>
    <property type="molecule type" value="Genomic_DNA"/>
</dbReference>
<accession>A0AAN8JA02</accession>
<evidence type="ECO:0000313" key="1">
    <source>
        <dbReference type="EMBL" id="KAK6172266.1"/>
    </source>
</evidence>
<reference evidence="1 2" key="1">
    <citation type="submission" date="2024-01" db="EMBL/GenBank/DDBJ databases">
        <title>The genome of the rayed Mediterranean limpet Patella caerulea (Linnaeus, 1758).</title>
        <authorList>
            <person name="Anh-Thu Weber A."/>
            <person name="Halstead-Nussloch G."/>
        </authorList>
    </citation>
    <scope>NUCLEOTIDE SEQUENCE [LARGE SCALE GENOMIC DNA]</scope>
    <source>
        <strain evidence="1">AATW-2023a</strain>
        <tissue evidence="1">Whole specimen</tissue>
    </source>
</reference>
<gene>
    <name evidence="1" type="ORF">SNE40_015964</name>
</gene>
<protein>
    <submittedName>
        <fullName evidence="1">Uncharacterized protein</fullName>
    </submittedName>
</protein>
<dbReference type="AlphaFoldDB" id="A0AAN8JA02"/>
<comment type="caution">
    <text evidence="1">The sequence shown here is derived from an EMBL/GenBank/DDBJ whole genome shotgun (WGS) entry which is preliminary data.</text>
</comment>
<keyword evidence="2" id="KW-1185">Reference proteome</keyword>
<organism evidence="1 2">
    <name type="scientific">Patella caerulea</name>
    <name type="common">Rayed Mediterranean limpet</name>
    <dbReference type="NCBI Taxonomy" id="87958"/>
    <lineage>
        <taxon>Eukaryota</taxon>
        <taxon>Metazoa</taxon>
        <taxon>Spiralia</taxon>
        <taxon>Lophotrochozoa</taxon>
        <taxon>Mollusca</taxon>
        <taxon>Gastropoda</taxon>
        <taxon>Patellogastropoda</taxon>
        <taxon>Patelloidea</taxon>
        <taxon>Patellidae</taxon>
        <taxon>Patella</taxon>
    </lineage>
</organism>
<evidence type="ECO:0000313" key="2">
    <source>
        <dbReference type="Proteomes" id="UP001347796"/>
    </source>
</evidence>
<dbReference type="Proteomes" id="UP001347796">
    <property type="component" value="Unassembled WGS sequence"/>
</dbReference>
<sequence>MAVLVTNVKIIASDWLMFAIPKHSSSSAADITSRKRKVPALDLSGRTVYHLIKEKQELLFTNKLFPIITYVKIA</sequence>
<proteinExistence type="predicted"/>